<keyword evidence="4 10" id="KW-1003">Cell membrane</keyword>
<comment type="caution">
    <text evidence="11">The sequence shown here is derived from an EMBL/GenBank/DDBJ whole genome shotgun (WGS) entry which is preliminary data.</text>
</comment>
<evidence type="ECO:0000256" key="3">
    <source>
        <dbReference type="ARBA" id="ARBA00008281"/>
    </source>
</evidence>
<organism evidence="11 12">
    <name type="scientific">Criibacterium bergeronii</name>
    <dbReference type="NCBI Taxonomy" id="1871336"/>
    <lineage>
        <taxon>Bacteria</taxon>
        <taxon>Bacillati</taxon>
        <taxon>Bacillota</taxon>
        <taxon>Clostridia</taxon>
        <taxon>Peptostreptococcales</taxon>
        <taxon>Filifactoraceae</taxon>
        <taxon>Criibacterium</taxon>
    </lineage>
</organism>
<evidence type="ECO:0000313" key="12">
    <source>
        <dbReference type="Proteomes" id="UP000093352"/>
    </source>
</evidence>
<sequence length="142" mass="15776">MDSKKITIISIAVFVMSLLVFAATVVLVVFRQPGEPGEAKVDKTKTATIEIGDISTQVGATGRYFKGYIYIDVIGKKTPDLVSNNMPKIKDKIISTISYSKPSDFTTEQGFLELKKRLINNINELLGQEVVVDVFFSERILQ</sequence>
<evidence type="ECO:0000256" key="8">
    <source>
        <dbReference type="ARBA" id="ARBA00022989"/>
    </source>
</evidence>
<keyword evidence="12" id="KW-1185">Reference proteome</keyword>
<evidence type="ECO:0000256" key="1">
    <source>
        <dbReference type="ARBA" id="ARBA00002254"/>
    </source>
</evidence>
<keyword evidence="11" id="KW-0969">Cilium</keyword>
<keyword evidence="11" id="KW-0966">Cell projection</keyword>
<comment type="function">
    <text evidence="1 10">Controls the rotational direction of flagella during chemotaxis.</text>
</comment>
<evidence type="ECO:0000313" key="11">
    <source>
        <dbReference type="EMBL" id="RDY21732.1"/>
    </source>
</evidence>
<evidence type="ECO:0000256" key="9">
    <source>
        <dbReference type="ARBA" id="ARBA00023136"/>
    </source>
</evidence>
<evidence type="ECO:0000256" key="5">
    <source>
        <dbReference type="ARBA" id="ARBA00022500"/>
    </source>
</evidence>
<dbReference type="GO" id="GO:0005886">
    <property type="term" value="C:plasma membrane"/>
    <property type="evidence" value="ECO:0007669"/>
    <property type="project" value="UniProtKB-SubCell"/>
</dbReference>
<dbReference type="RefSeq" id="WP_068911412.1">
    <property type="nucleotide sequence ID" value="NZ_MBEW02000005.1"/>
</dbReference>
<feature type="transmembrane region" description="Helical" evidence="10">
    <location>
        <begin position="6"/>
        <end position="30"/>
    </location>
</feature>
<reference evidence="11 12" key="1">
    <citation type="journal article" date="2016" name="Genome Announc.">
        <title>Draft Genome Sequence of Criibacterium bergeronii gen. nov., sp. nov., Strain CCRI-22567T, Isolated from a Vaginal Sample from a Woman with Bacterial Vaginosis.</title>
        <authorList>
            <person name="Maheux A.F."/>
            <person name="Berube E."/>
            <person name="Boudreau D.K."/>
            <person name="Raymond F."/>
            <person name="Corbeil J."/>
            <person name="Roy P.H."/>
            <person name="Boissinot M."/>
            <person name="Omar R.F."/>
        </authorList>
    </citation>
    <scope>NUCLEOTIDE SEQUENCE [LARGE SCALE GENOMIC DNA]</scope>
    <source>
        <strain evidence="11 12">CCRI-22567</strain>
    </source>
</reference>
<evidence type="ECO:0000256" key="7">
    <source>
        <dbReference type="ARBA" id="ARBA00022779"/>
    </source>
</evidence>
<dbReference type="PANTHER" id="PTHR35091">
    <property type="entry name" value="FLAGELLAR PROTEIN FLIL"/>
    <property type="match status" value="1"/>
</dbReference>
<dbReference type="Pfam" id="PF03748">
    <property type="entry name" value="FliL"/>
    <property type="match status" value="1"/>
</dbReference>
<dbReference type="InterPro" id="IPR005503">
    <property type="entry name" value="FliL"/>
</dbReference>
<evidence type="ECO:0000256" key="6">
    <source>
        <dbReference type="ARBA" id="ARBA00022692"/>
    </source>
</evidence>
<keyword evidence="11" id="KW-0282">Flagellum</keyword>
<keyword evidence="7 10" id="KW-0283">Flagellar rotation</keyword>
<protein>
    <recommendedName>
        <fullName evidence="10">Flagellar protein FliL</fullName>
    </recommendedName>
</protein>
<dbReference type="EMBL" id="MBEW02000005">
    <property type="protein sequence ID" value="RDY21732.1"/>
    <property type="molecule type" value="Genomic_DNA"/>
</dbReference>
<dbReference type="GO" id="GO:0009425">
    <property type="term" value="C:bacterial-type flagellum basal body"/>
    <property type="evidence" value="ECO:0007669"/>
    <property type="project" value="InterPro"/>
</dbReference>
<evidence type="ECO:0000256" key="10">
    <source>
        <dbReference type="RuleBase" id="RU364125"/>
    </source>
</evidence>
<keyword evidence="9 10" id="KW-0472">Membrane</keyword>
<evidence type="ECO:0000256" key="2">
    <source>
        <dbReference type="ARBA" id="ARBA00004162"/>
    </source>
</evidence>
<keyword evidence="6 10" id="KW-0812">Transmembrane</keyword>
<accession>A0A371IMK9</accession>
<keyword evidence="8 10" id="KW-1133">Transmembrane helix</keyword>
<dbReference type="GO" id="GO:0006935">
    <property type="term" value="P:chemotaxis"/>
    <property type="evidence" value="ECO:0007669"/>
    <property type="project" value="UniProtKB-KW"/>
</dbReference>
<evidence type="ECO:0000256" key="4">
    <source>
        <dbReference type="ARBA" id="ARBA00022475"/>
    </source>
</evidence>
<comment type="subcellular location">
    <subcellularLocation>
        <location evidence="2">Cell membrane</location>
        <topology evidence="2">Single-pass membrane protein</topology>
    </subcellularLocation>
</comment>
<name>A0A371IMK9_9FIRM</name>
<proteinExistence type="inferred from homology"/>
<dbReference type="GO" id="GO:0071978">
    <property type="term" value="P:bacterial-type flagellum-dependent swarming motility"/>
    <property type="evidence" value="ECO:0007669"/>
    <property type="project" value="TreeGrafter"/>
</dbReference>
<dbReference type="AlphaFoldDB" id="A0A371IMK9"/>
<dbReference type="Proteomes" id="UP000093352">
    <property type="component" value="Unassembled WGS sequence"/>
</dbReference>
<gene>
    <name evidence="11" type="ORF">BBG48_003875</name>
</gene>
<comment type="similarity">
    <text evidence="3 10">Belongs to the FliL family.</text>
</comment>
<dbReference type="PANTHER" id="PTHR35091:SF2">
    <property type="entry name" value="FLAGELLAR PROTEIN FLIL"/>
    <property type="match status" value="1"/>
</dbReference>
<dbReference type="STRING" id="1871336.BBG48_00280"/>
<keyword evidence="5 10" id="KW-0145">Chemotaxis</keyword>